<dbReference type="CDD" id="cd22157">
    <property type="entry name" value="F-box_AtFBW1-like"/>
    <property type="match status" value="1"/>
</dbReference>
<dbReference type="PANTHER" id="PTHR35546">
    <property type="entry name" value="F-BOX PROTEIN INTERACTION DOMAIN PROTEIN-RELATED"/>
    <property type="match status" value="1"/>
</dbReference>
<feature type="region of interest" description="Disordered" evidence="1">
    <location>
        <begin position="1"/>
        <end position="23"/>
    </location>
</feature>
<dbReference type="AlphaFoldDB" id="A0A9R0Z181"/>
<feature type="domain" description="F-box" evidence="2">
    <location>
        <begin position="29"/>
        <end position="69"/>
    </location>
</feature>
<feature type="compositionally biased region" description="Basic and acidic residues" evidence="1">
    <location>
        <begin position="1"/>
        <end position="20"/>
    </location>
</feature>
<dbReference type="InterPro" id="IPR017451">
    <property type="entry name" value="F-box-assoc_interact_dom"/>
</dbReference>
<dbReference type="SUPFAM" id="SSF81383">
    <property type="entry name" value="F-box domain"/>
    <property type="match status" value="1"/>
</dbReference>
<keyword evidence="4" id="KW-1185">Reference proteome</keyword>
<proteinExistence type="predicted"/>
<dbReference type="SMART" id="SM00256">
    <property type="entry name" value="FBOX"/>
    <property type="match status" value="1"/>
</dbReference>
<dbReference type="Pfam" id="PF24750">
    <property type="entry name" value="b-prop_At3g26010-like"/>
    <property type="match status" value="1"/>
</dbReference>
<dbReference type="InterPro" id="IPR001810">
    <property type="entry name" value="F-box_dom"/>
</dbReference>
<dbReference type="SUPFAM" id="SSF50965">
    <property type="entry name" value="Galactose oxidase, central domain"/>
    <property type="match status" value="1"/>
</dbReference>
<protein>
    <recommendedName>
        <fullName evidence="2">F-box domain-containing protein</fullName>
    </recommendedName>
</protein>
<dbReference type="InterPro" id="IPR056592">
    <property type="entry name" value="Beta-prop_At3g26010-like"/>
</dbReference>
<dbReference type="InterPro" id="IPR036047">
    <property type="entry name" value="F-box-like_dom_sf"/>
</dbReference>
<dbReference type="Gene3D" id="1.20.1280.50">
    <property type="match status" value="1"/>
</dbReference>
<dbReference type="Gramene" id="TRITD7Av1G004930.1">
    <property type="protein sequence ID" value="TRITD7Av1G004930.1"/>
    <property type="gene ID" value="TRITD7Av1G004930"/>
</dbReference>
<gene>
    <name evidence="3" type="ORF">TRITD_7Av1G004930</name>
</gene>
<evidence type="ECO:0000256" key="1">
    <source>
        <dbReference type="SAM" id="MobiDB-lite"/>
    </source>
</evidence>
<accession>A0A9R0Z181</accession>
<dbReference type="PANTHER" id="PTHR35546:SF50">
    <property type="entry name" value="F-BOX DOMAIN-CONTAINING PROTEIN"/>
    <property type="match status" value="1"/>
</dbReference>
<dbReference type="InterPro" id="IPR015915">
    <property type="entry name" value="Kelch-typ_b-propeller"/>
</dbReference>
<dbReference type="InterPro" id="IPR055290">
    <property type="entry name" value="At3g26010-like"/>
</dbReference>
<dbReference type="Proteomes" id="UP000324705">
    <property type="component" value="Chromosome 7A"/>
</dbReference>
<dbReference type="InterPro" id="IPR011043">
    <property type="entry name" value="Gal_Oxase/kelch_b-propeller"/>
</dbReference>
<dbReference type="EMBL" id="LT934123">
    <property type="protein sequence ID" value="VAI68618.1"/>
    <property type="molecule type" value="Genomic_DNA"/>
</dbReference>
<dbReference type="Gene3D" id="2.120.10.80">
    <property type="entry name" value="Kelch-type beta propeller"/>
    <property type="match status" value="1"/>
</dbReference>
<evidence type="ECO:0000313" key="4">
    <source>
        <dbReference type="Proteomes" id="UP000324705"/>
    </source>
</evidence>
<evidence type="ECO:0000313" key="3">
    <source>
        <dbReference type="EMBL" id="VAI68618.1"/>
    </source>
</evidence>
<dbReference type="OMA" id="AYRIFQF"/>
<reference evidence="3 4" key="1">
    <citation type="submission" date="2017-09" db="EMBL/GenBank/DDBJ databases">
        <authorList>
            <consortium name="International Durum Wheat Genome Sequencing Consortium (IDWGSC)"/>
            <person name="Milanesi L."/>
        </authorList>
    </citation>
    <scope>NUCLEOTIDE SEQUENCE [LARGE SCALE GENOMIC DNA]</scope>
    <source>
        <strain evidence="4">cv. Svevo</strain>
    </source>
</reference>
<name>A0A9R0Z181_TRITD</name>
<evidence type="ECO:0000259" key="2">
    <source>
        <dbReference type="SMART" id="SM00256"/>
    </source>
</evidence>
<sequence length="400" mass="44201">MEEADKGEVLERNTKSRLDSHPGATTGLLTDDLILEILSRLPARSVHRFKCVSVPWRDLIADPANRNKLPQTLAGFLYTSIGGGNRHHFASVSGNGAAPFEPSLPYLQPNKDKGMVQVDACNGLLLYLSCSKNMVNPWAWAEDDCRFAVCNPATGRWVELPPQPEAPAGRYRYNCMAGLAFDPAVSSHFHVFCFEKTSVETYKTGVNIYSSQTGAWSRRDGGIAEKVVLFFYSKGVFLNGMMYVIGNPNGISNEYALLGMDMEGKVRKTIPMPYGRRFGAIGSSQGCLLYGVASVDDNNKTLDSETELWCLKDCDSEEFVLKHTASIDELISMTGEKYRVAGIHPDCDTIYLVSRGGDTMVPYDMQHQKVGCILNLEKNTQRFLPYVPLFSESLADGDGQ</sequence>
<organism evidence="3 4">
    <name type="scientific">Triticum turgidum subsp. durum</name>
    <name type="common">Durum wheat</name>
    <name type="synonym">Triticum durum</name>
    <dbReference type="NCBI Taxonomy" id="4567"/>
    <lineage>
        <taxon>Eukaryota</taxon>
        <taxon>Viridiplantae</taxon>
        <taxon>Streptophyta</taxon>
        <taxon>Embryophyta</taxon>
        <taxon>Tracheophyta</taxon>
        <taxon>Spermatophyta</taxon>
        <taxon>Magnoliopsida</taxon>
        <taxon>Liliopsida</taxon>
        <taxon>Poales</taxon>
        <taxon>Poaceae</taxon>
        <taxon>BOP clade</taxon>
        <taxon>Pooideae</taxon>
        <taxon>Triticodae</taxon>
        <taxon>Triticeae</taxon>
        <taxon>Triticinae</taxon>
        <taxon>Triticum</taxon>
    </lineage>
</organism>
<dbReference type="NCBIfam" id="TIGR01640">
    <property type="entry name" value="F_box_assoc_1"/>
    <property type="match status" value="1"/>
</dbReference>
<dbReference type="Pfam" id="PF00646">
    <property type="entry name" value="F-box"/>
    <property type="match status" value="1"/>
</dbReference>